<feature type="transmembrane region" description="Helical" evidence="1">
    <location>
        <begin position="170"/>
        <end position="190"/>
    </location>
</feature>
<evidence type="ECO:0000313" key="3">
    <source>
        <dbReference type="Proteomes" id="UP000179786"/>
    </source>
</evidence>
<dbReference type="OrthoDB" id="6316247at2"/>
<reference evidence="2 3" key="1">
    <citation type="submission" date="2016-09" db="EMBL/GenBank/DDBJ databases">
        <title>Pseudoalteromonas amylolytica sp. nov., isolated from the surface seawater.</title>
        <authorList>
            <person name="Wu Y.-H."/>
            <person name="Cheng H."/>
            <person name="Jin X.-B."/>
            <person name="Wang C.-S."/>
            <person name="Xu X.-W."/>
        </authorList>
    </citation>
    <scope>NUCLEOTIDE SEQUENCE [LARGE SCALE GENOMIC DNA]</scope>
    <source>
        <strain evidence="2 3">JW1</strain>
    </source>
</reference>
<organism evidence="2 3">
    <name type="scientific">Pseudoalteromonas amylolytica</name>
    <dbReference type="NCBI Taxonomy" id="1859457"/>
    <lineage>
        <taxon>Bacteria</taxon>
        <taxon>Pseudomonadati</taxon>
        <taxon>Pseudomonadota</taxon>
        <taxon>Gammaproteobacteria</taxon>
        <taxon>Alteromonadales</taxon>
        <taxon>Pseudoalteromonadaceae</taxon>
        <taxon>Pseudoalteromonas</taxon>
    </lineage>
</organism>
<feature type="transmembrane region" description="Helical" evidence="1">
    <location>
        <begin position="64"/>
        <end position="81"/>
    </location>
</feature>
<accession>A0A1S1MZV2</accession>
<evidence type="ECO:0000256" key="1">
    <source>
        <dbReference type="SAM" id="Phobius"/>
    </source>
</evidence>
<feature type="transmembrane region" description="Helical" evidence="1">
    <location>
        <begin position="364"/>
        <end position="383"/>
    </location>
</feature>
<protein>
    <recommendedName>
        <fullName evidence="4">O-antigen polymerase</fullName>
    </recommendedName>
</protein>
<feature type="transmembrane region" description="Helical" evidence="1">
    <location>
        <begin position="218"/>
        <end position="237"/>
    </location>
</feature>
<dbReference type="Proteomes" id="UP000179786">
    <property type="component" value="Unassembled WGS sequence"/>
</dbReference>
<feature type="transmembrane region" description="Helical" evidence="1">
    <location>
        <begin position="9"/>
        <end position="27"/>
    </location>
</feature>
<feature type="transmembrane region" description="Helical" evidence="1">
    <location>
        <begin position="121"/>
        <end position="142"/>
    </location>
</feature>
<name>A0A1S1MZV2_9GAMM</name>
<keyword evidence="1" id="KW-0472">Membrane</keyword>
<dbReference type="EMBL" id="MKJU01000006">
    <property type="protein sequence ID" value="OHU92683.1"/>
    <property type="molecule type" value="Genomic_DNA"/>
</dbReference>
<proteinExistence type="predicted"/>
<comment type="caution">
    <text evidence="2">The sequence shown here is derived from an EMBL/GenBank/DDBJ whole genome shotgun (WGS) entry which is preliminary data.</text>
</comment>
<feature type="transmembrane region" description="Helical" evidence="1">
    <location>
        <begin position="244"/>
        <end position="261"/>
    </location>
</feature>
<evidence type="ECO:0008006" key="4">
    <source>
        <dbReference type="Google" id="ProtNLM"/>
    </source>
</evidence>
<feature type="transmembrane region" description="Helical" evidence="1">
    <location>
        <begin position="323"/>
        <end position="344"/>
    </location>
</feature>
<dbReference type="RefSeq" id="WP_070983241.1">
    <property type="nucleotide sequence ID" value="NZ_MKJU01000006.1"/>
</dbReference>
<sequence length="429" mass="48919">MQRTSFSQFVTYACIFLLFYWPTYFIPSITPSVMQKFYFIVMFAVLAIGILVTRTRPLVPAISYVYLLPLLAMLITFPSNWEKFSEFHFAVLIKPLLLFFYTFSFFSLLQAHFKITDLKKISNVLFVMLLLQLLLIALQIILGDVAFLKVISFKRVYSGYGFRASGSFDWVYITCYVLSFYLAYYILEFLMGEQKKTSVILIVLIFLAIFLSQSKTGYLATALIAIYFTLISVILNLGIAKKLLTLKLFFISIAVLAFIKLDLNLEYISRFLELISNGEMDGSTSTRKNQIIVAVEEGLTYWYSGSPNALKGLIIENTFLDYLFRYGLFGLIAITLLFLAFYFYSLRICFASRRNVETLGFKHLQLSIACHIAIASSILYGFTGTPLDAYRSAIWSAFVVALMAYLEYLNRSKLASVLPSKTKGETCTA</sequence>
<keyword evidence="1" id="KW-1133">Transmembrane helix</keyword>
<keyword evidence="1" id="KW-0812">Transmembrane</keyword>
<dbReference type="STRING" id="1859457.BET10_04295"/>
<feature type="transmembrane region" description="Helical" evidence="1">
    <location>
        <begin position="389"/>
        <end position="406"/>
    </location>
</feature>
<keyword evidence="3" id="KW-1185">Reference proteome</keyword>
<dbReference type="AlphaFoldDB" id="A0A1S1MZV2"/>
<feature type="transmembrane region" description="Helical" evidence="1">
    <location>
        <begin position="197"/>
        <end position="212"/>
    </location>
</feature>
<evidence type="ECO:0000313" key="2">
    <source>
        <dbReference type="EMBL" id="OHU92683.1"/>
    </source>
</evidence>
<feature type="transmembrane region" description="Helical" evidence="1">
    <location>
        <begin position="33"/>
        <end position="52"/>
    </location>
</feature>
<gene>
    <name evidence="2" type="ORF">BET10_04295</name>
</gene>
<feature type="transmembrane region" description="Helical" evidence="1">
    <location>
        <begin position="87"/>
        <end position="109"/>
    </location>
</feature>